<organism evidence="3 4">
    <name type="scientific">Pristionchus pacificus</name>
    <name type="common">Parasitic nematode worm</name>
    <dbReference type="NCBI Taxonomy" id="54126"/>
    <lineage>
        <taxon>Eukaryota</taxon>
        <taxon>Metazoa</taxon>
        <taxon>Ecdysozoa</taxon>
        <taxon>Nematoda</taxon>
        <taxon>Chromadorea</taxon>
        <taxon>Rhabditida</taxon>
        <taxon>Rhabditina</taxon>
        <taxon>Diplogasteromorpha</taxon>
        <taxon>Diplogasteroidea</taxon>
        <taxon>Neodiplogasteridae</taxon>
        <taxon>Pristionchus</taxon>
    </lineage>
</organism>
<feature type="signal peptide" evidence="2">
    <location>
        <begin position="1"/>
        <end position="19"/>
    </location>
</feature>
<reference evidence="3" key="2">
    <citation type="submission" date="2022-06" db="UniProtKB">
        <authorList>
            <consortium name="EnsemblMetazoa"/>
        </authorList>
    </citation>
    <scope>IDENTIFICATION</scope>
    <source>
        <strain evidence="3">PS312</strain>
    </source>
</reference>
<accession>A0A2A6CZ98</accession>
<evidence type="ECO:0000256" key="1">
    <source>
        <dbReference type="SAM" id="MobiDB-lite"/>
    </source>
</evidence>
<proteinExistence type="predicted"/>
<evidence type="ECO:0000313" key="4">
    <source>
        <dbReference type="Proteomes" id="UP000005239"/>
    </source>
</evidence>
<gene>
    <name evidence="3" type="primary">WBGene00277243</name>
</gene>
<sequence>MQSSSIILFFLLALPTANSRFIDSLLQNMDMAKQQMHSKNSDERASSEEVEGSGLMPERHHHSKREVNSSTLDEAANLLMFAMKREAHLIDDSLTVQNLTTAPIRPSIVNGVWNFLDSSH</sequence>
<name>A0A2A6CZ98_PRIPA</name>
<reference evidence="4" key="1">
    <citation type="journal article" date="2008" name="Nat. Genet.">
        <title>The Pristionchus pacificus genome provides a unique perspective on nematode lifestyle and parasitism.</title>
        <authorList>
            <person name="Dieterich C."/>
            <person name="Clifton S.W."/>
            <person name="Schuster L.N."/>
            <person name="Chinwalla A."/>
            <person name="Delehaunty K."/>
            <person name="Dinkelacker I."/>
            <person name="Fulton L."/>
            <person name="Fulton R."/>
            <person name="Godfrey J."/>
            <person name="Minx P."/>
            <person name="Mitreva M."/>
            <person name="Roeseler W."/>
            <person name="Tian H."/>
            <person name="Witte H."/>
            <person name="Yang S.P."/>
            <person name="Wilson R.K."/>
            <person name="Sommer R.J."/>
        </authorList>
    </citation>
    <scope>NUCLEOTIDE SEQUENCE [LARGE SCALE GENOMIC DNA]</scope>
    <source>
        <strain evidence="4">PS312</strain>
    </source>
</reference>
<protein>
    <submittedName>
        <fullName evidence="3">Uncharacterized protein</fullName>
    </submittedName>
</protein>
<dbReference type="AlphaFoldDB" id="A0A2A6CZ98"/>
<keyword evidence="4" id="KW-1185">Reference proteome</keyword>
<dbReference type="Proteomes" id="UP000005239">
    <property type="component" value="Unassembled WGS sequence"/>
</dbReference>
<feature type="region of interest" description="Disordered" evidence="1">
    <location>
        <begin position="32"/>
        <end position="69"/>
    </location>
</feature>
<evidence type="ECO:0000313" key="3">
    <source>
        <dbReference type="EnsemblMetazoa" id="PPA38874.1"/>
    </source>
</evidence>
<keyword evidence="2" id="KW-0732">Signal</keyword>
<dbReference type="EnsemblMetazoa" id="PPA38874.1">
    <property type="protein sequence ID" value="PPA38874.1"/>
    <property type="gene ID" value="WBGene00277243"/>
</dbReference>
<evidence type="ECO:0000256" key="2">
    <source>
        <dbReference type="SAM" id="SignalP"/>
    </source>
</evidence>
<feature type="chain" id="PRO_5043736125" evidence="2">
    <location>
        <begin position="20"/>
        <end position="120"/>
    </location>
</feature>
<accession>A0A8R1URQ7</accession>